<evidence type="ECO:0000256" key="2">
    <source>
        <dbReference type="ARBA" id="ARBA00009272"/>
    </source>
</evidence>
<organism evidence="6 7">
    <name type="scientific">Kistimonas scapharcae</name>
    <dbReference type="NCBI Taxonomy" id="1036133"/>
    <lineage>
        <taxon>Bacteria</taxon>
        <taxon>Pseudomonadati</taxon>
        <taxon>Pseudomonadota</taxon>
        <taxon>Gammaproteobacteria</taxon>
        <taxon>Oceanospirillales</taxon>
        <taxon>Endozoicomonadaceae</taxon>
        <taxon>Kistimonas</taxon>
    </lineage>
</organism>
<evidence type="ECO:0000256" key="1">
    <source>
        <dbReference type="ARBA" id="ARBA00004117"/>
    </source>
</evidence>
<protein>
    <recommendedName>
        <fullName evidence="3 5">Flagellar hook-basal body complex protein FliE</fullName>
    </recommendedName>
</protein>
<reference evidence="7" key="1">
    <citation type="journal article" date="2019" name="Int. J. Syst. Evol. Microbiol.">
        <title>The Global Catalogue of Microorganisms (GCM) 10K type strain sequencing project: providing services to taxonomists for standard genome sequencing and annotation.</title>
        <authorList>
            <consortium name="The Broad Institute Genomics Platform"/>
            <consortium name="The Broad Institute Genome Sequencing Center for Infectious Disease"/>
            <person name="Wu L."/>
            <person name="Ma J."/>
        </authorList>
    </citation>
    <scope>NUCLEOTIDE SEQUENCE [LARGE SCALE GENOMIC DNA]</scope>
    <source>
        <strain evidence="7">JCM 17805</strain>
    </source>
</reference>
<dbReference type="RefSeq" id="WP_345195415.1">
    <property type="nucleotide sequence ID" value="NZ_BAABFL010000135.1"/>
</dbReference>
<evidence type="ECO:0000256" key="4">
    <source>
        <dbReference type="ARBA" id="ARBA00023143"/>
    </source>
</evidence>
<dbReference type="NCBIfam" id="TIGR00205">
    <property type="entry name" value="fliE"/>
    <property type="match status" value="1"/>
</dbReference>
<dbReference type="HAMAP" id="MF_00724">
    <property type="entry name" value="FliE"/>
    <property type="match status" value="1"/>
</dbReference>
<sequence>MIKPVGDDVPMLNLGQPINIGQRTPVDLSQFGRVDDQPSFSSLLKQALDHVNSLQQDTSNRMRAIETGASTDLVGTMIAAQKSSLSFQALMQVRNKVVSAYEEVMRMQI</sequence>
<dbReference type="PANTHER" id="PTHR34653:SF1">
    <property type="entry name" value="FLAGELLAR HOOK-BASAL BODY COMPLEX PROTEIN FLIE"/>
    <property type="match status" value="1"/>
</dbReference>
<name>A0ABP8V137_9GAMM</name>
<gene>
    <name evidence="5" type="primary">fliE</name>
    <name evidence="6" type="ORF">GCM10023116_18110</name>
</gene>
<accession>A0ABP8V137</accession>
<dbReference type="Pfam" id="PF02049">
    <property type="entry name" value="FliE"/>
    <property type="match status" value="1"/>
</dbReference>
<evidence type="ECO:0000313" key="6">
    <source>
        <dbReference type="EMBL" id="GAA4649537.1"/>
    </source>
</evidence>
<proteinExistence type="inferred from homology"/>
<keyword evidence="4 5" id="KW-0975">Bacterial flagellum</keyword>
<dbReference type="InterPro" id="IPR001624">
    <property type="entry name" value="FliE"/>
</dbReference>
<keyword evidence="7" id="KW-1185">Reference proteome</keyword>
<evidence type="ECO:0000256" key="3">
    <source>
        <dbReference type="ARBA" id="ARBA00018024"/>
    </source>
</evidence>
<evidence type="ECO:0000256" key="5">
    <source>
        <dbReference type="HAMAP-Rule" id="MF_00724"/>
    </source>
</evidence>
<dbReference type="PRINTS" id="PR01006">
    <property type="entry name" value="FLGHOOKFLIE"/>
</dbReference>
<comment type="caution">
    <text evidence="6">The sequence shown here is derived from an EMBL/GenBank/DDBJ whole genome shotgun (WGS) entry which is preliminary data.</text>
</comment>
<comment type="subcellular location">
    <subcellularLocation>
        <location evidence="1 5">Bacterial flagellum basal body</location>
    </subcellularLocation>
</comment>
<evidence type="ECO:0000313" key="7">
    <source>
        <dbReference type="Proteomes" id="UP001500604"/>
    </source>
</evidence>
<dbReference type="EMBL" id="BAABFL010000135">
    <property type="protein sequence ID" value="GAA4649537.1"/>
    <property type="molecule type" value="Genomic_DNA"/>
</dbReference>
<dbReference type="PANTHER" id="PTHR34653">
    <property type="match status" value="1"/>
</dbReference>
<dbReference type="Proteomes" id="UP001500604">
    <property type="component" value="Unassembled WGS sequence"/>
</dbReference>
<comment type="similarity">
    <text evidence="2 5">Belongs to the FliE family.</text>
</comment>